<sequence length="155" mass="17904">MVAWRSPIHMKQKISYMIHHEDFPYPAKVDFSSTSEKEYPCEISGGERESDRGGIGDVQREGEEEEEEEEEPVQSESSGQRTFRLATHRELEKLPGGLYVGTEHALNSNSIFRRDFEINATLGAVIKMTKNKRRLKYYLCNVLYCYRVPSIPDIL</sequence>
<feature type="region of interest" description="Disordered" evidence="1">
    <location>
        <begin position="36"/>
        <end position="85"/>
    </location>
</feature>
<feature type="compositionally biased region" description="Acidic residues" evidence="1">
    <location>
        <begin position="62"/>
        <end position="73"/>
    </location>
</feature>
<accession>A0A834P7Y2</accession>
<evidence type="ECO:0000256" key="1">
    <source>
        <dbReference type="SAM" id="MobiDB-lite"/>
    </source>
</evidence>
<name>A0A834P7Y2_VESPE</name>
<organism evidence="2 3">
    <name type="scientific">Vespula pensylvanica</name>
    <name type="common">Western yellow jacket</name>
    <name type="synonym">Wasp</name>
    <dbReference type="NCBI Taxonomy" id="30213"/>
    <lineage>
        <taxon>Eukaryota</taxon>
        <taxon>Metazoa</taxon>
        <taxon>Ecdysozoa</taxon>
        <taxon>Arthropoda</taxon>
        <taxon>Hexapoda</taxon>
        <taxon>Insecta</taxon>
        <taxon>Pterygota</taxon>
        <taxon>Neoptera</taxon>
        <taxon>Endopterygota</taxon>
        <taxon>Hymenoptera</taxon>
        <taxon>Apocrita</taxon>
        <taxon>Aculeata</taxon>
        <taxon>Vespoidea</taxon>
        <taxon>Vespidae</taxon>
        <taxon>Vespinae</taxon>
        <taxon>Vespula</taxon>
    </lineage>
</organism>
<comment type="caution">
    <text evidence="2">The sequence shown here is derived from an EMBL/GenBank/DDBJ whole genome shotgun (WGS) entry which is preliminary data.</text>
</comment>
<dbReference type="AlphaFoldDB" id="A0A834P7Y2"/>
<feature type="compositionally biased region" description="Basic and acidic residues" evidence="1">
    <location>
        <begin position="36"/>
        <end position="61"/>
    </location>
</feature>
<protein>
    <submittedName>
        <fullName evidence="2">Uncharacterized protein</fullName>
    </submittedName>
</protein>
<keyword evidence="3" id="KW-1185">Reference proteome</keyword>
<dbReference type="EMBL" id="JACSDY010000003">
    <property type="protein sequence ID" value="KAF7431873.1"/>
    <property type="molecule type" value="Genomic_DNA"/>
</dbReference>
<gene>
    <name evidence="2" type="ORF">H0235_004797</name>
</gene>
<reference evidence="2" key="1">
    <citation type="journal article" date="2020" name="G3 (Bethesda)">
        <title>High-Quality Assemblies for Three Invasive Social Wasps from the &lt;i&gt;Vespula&lt;/i&gt; Genus.</title>
        <authorList>
            <person name="Harrop T.W.R."/>
            <person name="Guhlin J."/>
            <person name="McLaughlin G.M."/>
            <person name="Permina E."/>
            <person name="Stockwell P."/>
            <person name="Gilligan J."/>
            <person name="Le Lec M.F."/>
            <person name="Gruber M.A.M."/>
            <person name="Quinn O."/>
            <person name="Lovegrove M."/>
            <person name="Duncan E.J."/>
            <person name="Remnant E.J."/>
            <person name="Van Eeckhoven J."/>
            <person name="Graham B."/>
            <person name="Knapp R.A."/>
            <person name="Langford K.W."/>
            <person name="Kronenberg Z."/>
            <person name="Press M.O."/>
            <person name="Eacker S.M."/>
            <person name="Wilson-Rankin E.E."/>
            <person name="Purcell J."/>
            <person name="Lester P.J."/>
            <person name="Dearden P.K."/>
        </authorList>
    </citation>
    <scope>NUCLEOTIDE SEQUENCE</scope>
    <source>
        <strain evidence="2">Volc-1</strain>
    </source>
</reference>
<evidence type="ECO:0000313" key="2">
    <source>
        <dbReference type="EMBL" id="KAF7431873.1"/>
    </source>
</evidence>
<evidence type="ECO:0000313" key="3">
    <source>
        <dbReference type="Proteomes" id="UP000600918"/>
    </source>
</evidence>
<proteinExistence type="predicted"/>
<dbReference type="Proteomes" id="UP000600918">
    <property type="component" value="Unassembled WGS sequence"/>
</dbReference>